<protein>
    <submittedName>
        <fullName evidence="2">Uncharacterized protein</fullName>
    </submittedName>
</protein>
<name>A0ABN1BQB7_9BURK</name>
<accession>A0ABN1BQB7</accession>
<evidence type="ECO:0000313" key="3">
    <source>
        <dbReference type="Proteomes" id="UP001501706"/>
    </source>
</evidence>
<dbReference type="PROSITE" id="PS51257">
    <property type="entry name" value="PROKAR_LIPOPROTEIN"/>
    <property type="match status" value="1"/>
</dbReference>
<feature type="coiled-coil region" evidence="1">
    <location>
        <begin position="317"/>
        <end position="344"/>
    </location>
</feature>
<dbReference type="Proteomes" id="UP001501706">
    <property type="component" value="Unassembled WGS sequence"/>
</dbReference>
<gene>
    <name evidence="2" type="ORF">GCM10009097_19740</name>
</gene>
<reference evidence="2 3" key="1">
    <citation type="journal article" date="2019" name="Int. J. Syst. Evol. Microbiol.">
        <title>The Global Catalogue of Microorganisms (GCM) 10K type strain sequencing project: providing services to taxonomists for standard genome sequencing and annotation.</title>
        <authorList>
            <consortium name="The Broad Institute Genomics Platform"/>
            <consortium name="The Broad Institute Genome Sequencing Center for Infectious Disease"/>
            <person name="Wu L."/>
            <person name="Ma J."/>
        </authorList>
    </citation>
    <scope>NUCLEOTIDE SEQUENCE [LARGE SCALE GENOMIC DNA]</scope>
    <source>
        <strain evidence="2 3">JCM 14330</strain>
    </source>
</reference>
<evidence type="ECO:0000256" key="1">
    <source>
        <dbReference type="SAM" id="Coils"/>
    </source>
</evidence>
<dbReference type="RefSeq" id="WP_132979552.1">
    <property type="nucleotide sequence ID" value="NZ_BAAAEN010000006.1"/>
</dbReference>
<sequence length="714" mass="78458">MDRRHFLNTAAASGMLAWLSGCGGSGAIVADQIEYRYGLDMLPQSPAIDPDLLAAPTPGQSFSVSVMIGDAPQAGVQVQVYDVRDILVDSGTTDAAGTFVSTAEGRNFLVAVADTAQGRLYGFEYNFGTKIQPVIDVNLLPTVLARLYERTRLSPAGIDFVMKKFFGVDAWILLSDLGPTGSALDQARLAHRAQASGLGLQGYLDALVDGMAQGIADGFATNYDTLSGYGARRSARSAAGAPDECGGTPRYDDLIDENIPDELKELVNRHWTKAAKWALGFAVKKGASAIGVPIIGTVGDLILEQLFPSSDPVKETLAEIKAQLRDLSANIQQILQRLDKAEFNRSFDEVRSVFNAFDAISISINRTSGNYERGAISLEDYSADMLRHCNDLVARDAQLVEAYNRFVGLRSFLDAGVLTRWMEYMGKGRYYSALVQKQYTDLLDYFQQWNTLCYAYLINAHESIEKLTGKKVNAATVLRLNQLLEASAINLEKLRPRYLGSRRQLIDLRHGLTWVGRCTATDQVDAMMPAAQSQAFRLPGHLDLPREMRNTYVDPCSPDDMPPGWSAAIGEDLIARFSWRLPSAAELNSSFATVIRERYGKAFNFQTFADEFNLSDSTGFCRVSQPAVPIDAVVLRDPIEGAGRRPVDGGRGFQLSLYDLGKLASYKRTAYAQPDSGRLLGGEYYFFPVADIPQETLAKYLPWSVYQAAEDLNL</sequence>
<comment type="caution">
    <text evidence="2">The sequence shown here is derived from an EMBL/GenBank/DDBJ whole genome shotgun (WGS) entry which is preliminary data.</text>
</comment>
<organism evidence="2 3">
    <name type="scientific">Pigmentiphaga daeguensis</name>
    <dbReference type="NCBI Taxonomy" id="414049"/>
    <lineage>
        <taxon>Bacteria</taxon>
        <taxon>Pseudomonadati</taxon>
        <taxon>Pseudomonadota</taxon>
        <taxon>Betaproteobacteria</taxon>
        <taxon>Burkholderiales</taxon>
        <taxon>Alcaligenaceae</taxon>
        <taxon>Pigmentiphaga</taxon>
    </lineage>
</organism>
<keyword evidence="3" id="KW-1185">Reference proteome</keyword>
<dbReference type="EMBL" id="BAAAEN010000006">
    <property type="protein sequence ID" value="GAA0502954.1"/>
    <property type="molecule type" value="Genomic_DNA"/>
</dbReference>
<keyword evidence="1" id="KW-0175">Coiled coil</keyword>
<evidence type="ECO:0000313" key="2">
    <source>
        <dbReference type="EMBL" id="GAA0502954.1"/>
    </source>
</evidence>
<proteinExistence type="predicted"/>